<accession>A0A1X7BQ88</accession>
<evidence type="ECO:0000313" key="2">
    <source>
        <dbReference type="EMBL" id="SMC11743.1"/>
    </source>
</evidence>
<feature type="transmembrane region" description="Helical" evidence="1">
    <location>
        <begin position="244"/>
        <end position="265"/>
    </location>
</feature>
<dbReference type="Proteomes" id="UP000193224">
    <property type="component" value="Unassembled WGS sequence"/>
</dbReference>
<keyword evidence="3" id="KW-1185">Reference proteome</keyword>
<proteinExistence type="predicted"/>
<name>A0A1X7BQ88_9RHOB</name>
<sequence>MNMSERGIWSVSGVVSLVLIFILFQLWVDKNQRDQDPTQLPDNASVQRYLQSNWPDADILLRTGIFIQSLRFVGFSDVHLTGYIWQHYEDGVHDRIKPEPGEVGFVLPEGVDEGSGQIREAYRIRQGKGEVIGWYFEQTLRQTFDYTDYPFDHKTVWVRLWPKDFARNIVLVPDFKAYSATGPEDVFGIEELIVLGTWERENTFFDYKPADYDTNFGIKAYAGQENFPELHYNVLIRRKFENAFIVYMIPLFVVTTLLFGAMMTVTREAGLTERHGANTANVIGTCSVLFFVVLLAHVQLREGFPGARVVYLEYFYFMMYFLFLAVSINTYLFALDSARALRIIHYKDNLIPKAGFWPVVLASMVMVTLCA</sequence>
<gene>
    <name evidence="2" type="ORF">ROA7745_01562</name>
</gene>
<dbReference type="AlphaFoldDB" id="A0A1X7BQ88"/>
<evidence type="ECO:0000313" key="3">
    <source>
        <dbReference type="Proteomes" id="UP000193224"/>
    </source>
</evidence>
<keyword evidence="1" id="KW-0812">Transmembrane</keyword>
<feature type="transmembrane region" description="Helical" evidence="1">
    <location>
        <begin position="277"/>
        <end position="298"/>
    </location>
</feature>
<feature type="transmembrane region" description="Helical" evidence="1">
    <location>
        <begin position="310"/>
        <end position="334"/>
    </location>
</feature>
<organism evidence="2 3">
    <name type="scientific">Roseovarius aestuarii</name>
    <dbReference type="NCBI Taxonomy" id="475083"/>
    <lineage>
        <taxon>Bacteria</taxon>
        <taxon>Pseudomonadati</taxon>
        <taxon>Pseudomonadota</taxon>
        <taxon>Alphaproteobacteria</taxon>
        <taxon>Rhodobacterales</taxon>
        <taxon>Roseobacteraceae</taxon>
        <taxon>Roseovarius</taxon>
    </lineage>
</organism>
<keyword evidence="1" id="KW-1133">Transmembrane helix</keyword>
<feature type="transmembrane region" description="Helical" evidence="1">
    <location>
        <begin position="6"/>
        <end position="28"/>
    </location>
</feature>
<protein>
    <submittedName>
        <fullName evidence="2">Uncharacterized protein</fullName>
    </submittedName>
</protein>
<keyword evidence="1" id="KW-0472">Membrane</keyword>
<evidence type="ECO:0000256" key="1">
    <source>
        <dbReference type="SAM" id="Phobius"/>
    </source>
</evidence>
<dbReference type="EMBL" id="FWXB01000004">
    <property type="protein sequence ID" value="SMC11743.1"/>
    <property type="molecule type" value="Genomic_DNA"/>
</dbReference>
<reference evidence="2 3" key="1">
    <citation type="submission" date="2017-03" db="EMBL/GenBank/DDBJ databases">
        <authorList>
            <person name="Afonso C.L."/>
            <person name="Miller P.J."/>
            <person name="Scott M.A."/>
            <person name="Spackman E."/>
            <person name="Goraichik I."/>
            <person name="Dimitrov K.M."/>
            <person name="Suarez D.L."/>
            <person name="Swayne D.E."/>
        </authorList>
    </citation>
    <scope>NUCLEOTIDE SEQUENCE [LARGE SCALE GENOMIC DNA]</scope>
    <source>
        <strain evidence="2 3">CECT 7745</strain>
    </source>
</reference>